<dbReference type="RefSeq" id="WP_208979940.1">
    <property type="nucleotide sequence ID" value="NZ_FRBW01000001.1"/>
</dbReference>
<dbReference type="Pfam" id="PF20506">
    <property type="entry name" value="DUF6732"/>
    <property type="match status" value="1"/>
</dbReference>
<accession>A0A1M6ZSL6</accession>
<feature type="transmembrane region" description="Helical" evidence="2">
    <location>
        <begin position="41"/>
        <end position="57"/>
    </location>
</feature>
<evidence type="ECO:0000256" key="2">
    <source>
        <dbReference type="SAM" id="Phobius"/>
    </source>
</evidence>
<protein>
    <recommendedName>
        <fullName evidence="6">LPXTG cell wall anchor domain-containing protein</fullName>
    </recommendedName>
</protein>
<gene>
    <name evidence="4" type="ORF">SAMN05444272_0327</name>
</gene>
<feature type="signal peptide" evidence="3">
    <location>
        <begin position="1"/>
        <end position="25"/>
    </location>
</feature>
<evidence type="ECO:0000313" key="4">
    <source>
        <dbReference type="EMBL" id="SHL33325.1"/>
    </source>
</evidence>
<evidence type="ECO:0000256" key="3">
    <source>
        <dbReference type="SAM" id="SignalP"/>
    </source>
</evidence>
<dbReference type="EMBL" id="FRBW01000001">
    <property type="protein sequence ID" value="SHL33325.1"/>
    <property type="molecule type" value="Genomic_DNA"/>
</dbReference>
<keyword evidence="2" id="KW-1133">Transmembrane helix</keyword>
<name>A0A1M6ZSL6_9HYPH</name>
<feature type="compositionally biased region" description="Low complexity" evidence="1">
    <location>
        <begin position="76"/>
        <end position="86"/>
    </location>
</feature>
<sequence length="86" mass="8291">MFKTAGTLVSASACALLAMNGTALAHLGHLGELAGHSHWTGAAALAGAVIAAGILAVKGRKKAAKAKEETSRAPSGAQAEAEGAAA</sequence>
<dbReference type="Proteomes" id="UP000186002">
    <property type="component" value="Unassembled WGS sequence"/>
</dbReference>
<dbReference type="STRING" id="735517.SAMN05444272_0327"/>
<keyword evidence="2" id="KW-0472">Membrane</keyword>
<evidence type="ECO:0000256" key="1">
    <source>
        <dbReference type="SAM" id="MobiDB-lite"/>
    </source>
</evidence>
<proteinExistence type="predicted"/>
<dbReference type="AlphaFoldDB" id="A0A1M6ZSL6"/>
<keyword evidence="5" id="KW-1185">Reference proteome</keyword>
<dbReference type="InterPro" id="IPR046619">
    <property type="entry name" value="DUF6732"/>
</dbReference>
<keyword evidence="3" id="KW-0732">Signal</keyword>
<keyword evidence="2" id="KW-0812">Transmembrane</keyword>
<feature type="chain" id="PRO_5012002871" description="LPXTG cell wall anchor domain-containing protein" evidence="3">
    <location>
        <begin position="26"/>
        <end position="86"/>
    </location>
</feature>
<organism evidence="4 5">
    <name type="scientific">Roseibium suaedae</name>
    <dbReference type="NCBI Taxonomy" id="735517"/>
    <lineage>
        <taxon>Bacteria</taxon>
        <taxon>Pseudomonadati</taxon>
        <taxon>Pseudomonadota</taxon>
        <taxon>Alphaproteobacteria</taxon>
        <taxon>Hyphomicrobiales</taxon>
        <taxon>Stappiaceae</taxon>
        <taxon>Roseibium</taxon>
    </lineage>
</organism>
<reference evidence="4 5" key="1">
    <citation type="submission" date="2016-11" db="EMBL/GenBank/DDBJ databases">
        <authorList>
            <person name="Jaros S."/>
            <person name="Januszkiewicz K."/>
            <person name="Wedrychowicz H."/>
        </authorList>
    </citation>
    <scope>NUCLEOTIDE SEQUENCE [LARGE SCALE GENOMIC DNA]</scope>
    <source>
        <strain evidence="4 5">DSM 22153</strain>
    </source>
</reference>
<feature type="region of interest" description="Disordered" evidence="1">
    <location>
        <begin position="63"/>
        <end position="86"/>
    </location>
</feature>
<evidence type="ECO:0000313" key="5">
    <source>
        <dbReference type="Proteomes" id="UP000186002"/>
    </source>
</evidence>
<evidence type="ECO:0008006" key="6">
    <source>
        <dbReference type="Google" id="ProtNLM"/>
    </source>
</evidence>